<keyword evidence="4" id="KW-0406">Ion transport</keyword>
<comment type="similarity">
    <text evidence="10 11">Belongs to the TonB-dependent receptor family.</text>
</comment>
<organism evidence="14 15">
    <name type="scientific">Nitrospira defluvii</name>
    <dbReference type="NCBI Taxonomy" id="330214"/>
    <lineage>
        <taxon>Bacteria</taxon>
        <taxon>Pseudomonadati</taxon>
        <taxon>Nitrospirota</taxon>
        <taxon>Nitrospiria</taxon>
        <taxon>Nitrospirales</taxon>
        <taxon>Nitrospiraceae</taxon>
        <taxon>Nitrospira</taxon>
    </lineage>
</organism>
<evidence type="ECO:0000256" key="7">
    <source>
        <dbReference type="ARBA" id="ARBA00023077"/>
    </source>
</evidence>
<keyword evidence="6" id="KW-0408">Iron</keyword>
<evidence type="ECO:0000313" key="14">
    <source>
        <dbReference type="EMBL" id="CAE6752791.1"/>
    </source>
</evidence>
<evidence type="ECO:0000256" key="12">
    <source>
        <dbReference type="SAM" id="MobiDB-lite"/>
    </source>
</evidence>
<evidence type="ECO:0000256" key="2">
    <source>
        <dbReference type="ARBA" id="ARBA00022448"/>
    </source>
</evidence>
<evidence type="ECO:0000256" key="11">
    <source>
        <dbReference type="RuleBase" id="RU003357"/>
    </source>
</evidence>
<evidence type="ECO:0000256" key="3">
    <source>
        <dbReference type="ARBA" id="ARBA00022452"/>
    </source>
</evidence>
<dbReference type="Pfam" id="PF07715">
    <property type="entry name" value="Plug"/>
    <property type="match status" value="1"/>
</dbReference>
<evidence type="ECO:0000256" key="6">
    <source>
        <dbReference type="ARBA" id="ARBA00023004"/>
    </source>
</evidence>
<keyword evidence="9 10" id="KW-0998">Cell outer membrane</keyword>
<dbReference type="Proteomes" id="UP000675880">
    <property type="component" value="Unassembled WGS sequence"/>
</dbReference>
<evidence type="ECO:0000256" key="8">
    <source>
        <dbReference type="ARBA" id="ARBA00023136"/>
    </source>
</evidence>
<evidence type="ECO:0000256" key="1">
    <source>
        <dbReference type="ARBA" id="ARBA00004571"/>
    </source>
</evidence>
<dbReference type="CDD" id="cd01347">
    <property type="entry name" value="ligand_gated_channel"/>
    <property type="match status" value="1"/>
</dbReference>
<accession>A0ABN7LIY8</accession>
<dbReference type="InterPro" id="IPR000531">
    <property type="entry name" value="Beta-barrel_TonB"/>
</dbReference>
<evidence type="ECO:0000313" key="15">
    <source>
        <dbReference type="Proteomes" id="UP000675880"/>
    </source>
</evidence>
<dbReference type="PROSITE" id="PS52016">
    <property type="entry name" value="TONB_DEPENDENT_REC_3"/>
    <property type="match status" value="1"/>
</dbReference>
<keyword evidence="2 10" id="KW-0813">Transport</keyword>
<dbReference type="EMBL" id="CAJNBJ010000016">
    <property type="protein sequence ID" value="CAE6752791.1"/>
    <property type="molecule type" value="Genomic_DNA"/>
</dbReference>
<dbReference type="InterPro" id="IPR012910">
    <property type="entry name" value="Plug_dom"/>
</dbReference>
<feature type="region of interest" description="Disordered" evidence="12">
    <location>
        <begin position="141"/>
        <end position="164"/>
    </location>
</feature>
<dbReference type="InterPro" id="IPR011662">
    <property type="entry name" value="Secretin/TonB_short_N"/>
</dbReference>
<dbReference type="PANTHER" id="PTHR30442">
    <property type="entry name" value="IRON III DICITRATE TRANSPORT PROTEIN FECA"/>
    <property type="match status" value="1"/>
</dbReference>
<comment type="caution">
    <text evidence="14">The sequence shown here is derived from an EMBL/GenBank/DDBJ whole genome shotgun (WGS) entry which is preliminary data.</text>
</comment>
<dbReference type="Pfam" id="PF00593">
    <property type="entry name" value="TonB_dep_Rec_b-barrel"/>
    <property type="match status" value="1"/>
</dbReference>
<name>A0ABN7LIY8_9BACT</name>
<dbReference type="SMART" id="SM00965">
    <property type="entry name" value="STN"/>
    <property type="match status" value="1"/>
</dbReference>
<dbReference type="Gene3D" id="2.40.170.20">
    <property type="entry name" value="TonB-dependent receptor, beta-barrel domain"/>
    <property type="match status" value="1"/>
</dbReference>
<keyword evidence="8 10" id="KW-0472">Membrane</keyword>
<keyword evidence="5 10" id="KW-0812">Transmembrane</keyword>
<protein>
    <submittedName>
        <fullName evidence="14">STN domain-containing protein</fullName>
    </submittedName>
</protein>
<dbReference type="InterPro" id="IPR039426">
    <property type="entry name" value="TonB-dep_rcpt-like"/>
</dbReference>
<dbReference type="SUPFAM" id="SSF56935">
    <property type="entry name" value="Porins"/>
    <property type="match status" value="1"/>
</dbReference>
<proteinExistence type="inferred from homology"/>
<sequence length="832" mass="91402">MRNSSCYSGASMRSWGGCSEAFWTMNLRILLLLVMLAFTSAGVGHANAQGDDTNAGPEPRQKIHYQIAPQPLNTALRDFALTSGLQVSFPDDVTLGRMSREVAGLYTPEEALSELLAGSGLSFRFTSVDTVTLERAGRSILSPAPAGKSHSPAANASRVPSSESPVAVKPVVVPEIVVKDVHERNEPDQESVKDIAGAVNVVTREEIQRARPKNADEMLRRVPGVNVLDEYGQGLRPNIGIRGMDPRRSKNILLMMDDIPLQPALFGDASTYYMVPIERIDHIEVIKGGATVLYSPNTQGGLINFIQKRIPTTPMFSTTNTFGSFNLLQSDTQYGGHWGNFGAQLGYLRRQSDGFRDRSKSQLDDFTMRFEANPDDRTRMTTNISWYDETTQTPGSITPSQYRNDRTLAGKPNDEFKGQRGAIDVTASREIDAHNTAKIIVYGNVFERNWYIQDQAANGTLLSTSTNFLRKFNVFGVMPQHQFKFSLFGLDQQITSGVRYHAERLTDITGIGTAGSKISRTTNNADLESVAYAAYTETAIRLTEAFTISPGIRWEQVNQSRETMNAVPPAGGNFKGYKTTQGLIYGTGVKYQLTPDSMLFGHVHTTFRPPTFANAVDPTSGTTQDLSAERALSSDVGIRSILVPGVSAEVALFRTEFSNQIVQQGSRFVNAGKTLMEGIESTVSLDWGEMVRPLQGFVTRGSITLLRPKSLFGATDGKDLPYAPRMTFYGLVGYYHPTGASIEADAMYIAQQFTDGANTQTENALGTNGAIPSYTIWNLRFNYAPPKAKWAIFAGVRNLTDESFIAQRTTGSFIGIQPGEIRNFYGGVSWRF</sequence>
<dbReference type="InterPro" id="IPR036942">
    <property type="entry name" value="Beta-barrel_TonB_sf"/>
</dbReference>
<keyword evidence="4" id="KW-0410">Iron transport</keyword>
<dbReference type="InterPro" id="IPR037066">
    <property type="entry name" value="Plug_dom_sf"/>
</dbReference>
<keyword evidence="15" id="KW-1185">Reference proteome</keyword>
<feature type="domain" description="Secretin/TonB short N-terminal" evidence="13">
    <location>
        <begin position="85"/>
        <end position="136"/>
    </location>
</feature>
<gene>
    <name evidence="14" type="ORF">NSPZN2_30254</name>
</gene>
<keyword evidence="7 11" id="KW-0798">TonB box</keyword>
<reference evidence="14 15" key="1">
    <citation type="submission" date="2021-02" db="EMBL/GenBank/DDBJ databases">
        <authorList>
            <person name="Han P."/>
        </authorList>
    </citation>
    <scope>NUCLEOTIDE SEQUENCE [LARGE SCALE GENOMIC DNA]</scope>
    <source>
        <strain evidence="14">Candidatus Nitrospira sp. ZN2</strain>
    </source>
</reference>
<dbReference type="Gene3D" id="2.170.130.10">
    <property type="entry name" value="TonB-dependent receptor, plug domain"/>
    <property type="match status" value="1"/>
</dbReference>
<evidence type="ECO:0000256" key="4">
    <source>
        <dbReference type="ARBA" id="ARBA00022496"/>
    </source>
</evidence>
<dbReference type="PANTHER" id="PTHR30442:SF0">
    <property type="entry name" value="FE(3+) DICITRATE TRANSPORT PROTEIN FECA"/>
    <property type="match status" value="1"/>
</dbReference>
<evidence type="ECO:0000256" key="10">
    <source>
        <dbReference type="PROSITE-ProRule" id="PRU01360"/>
    </source>
</evidence>
<evidence type="ECO:0000259" key="13">
    <source>
        <dbReference type="SMART" id="SM00965"/>
    </source>
</evidence>
<dbReference type="Gene3D" id="3.55.50.30">
    <property type="match status" value="1"/>
</dbReference>
<evidence type="ECO:0000256" key="5">
    <source>
        <dbReference type="ARBA" id="ARBA00022692"/>
    </source>
</evidence>
<evidence type="ECO:0000256" key="9">
    <source>
        <dbReference type="ARBA" id="ARBA00023237"/>
    </source>
</evidence>
<comment type="subcellular location">
    <subcellularLocation>
        <location evidence="1 10">Cell outer membrane</location>
        <topology evidence="1 10">Multi-pass membrane protein</topology>
    </subcellularLocation>
</comment>
<keyword evidence="3 10" id="KW-1134">Transmembrane beta strand</keyword>